<sequence length="122" mass="13711">MSIENFTKCTHPLAGTRSEVARQPSWNGYLHSPFCRGSNSRHLACRRSCTLNLTCSPKTRHATPYESSQHSPQQLGTDSQFFCDDYLASKQVITTKQFDFSPNVKVAQIQSSITHAPARSEY</sequence>
<evidence type="ECO:0000313" key="2">
    <source>
        <dbReference type="Proteomes" id="UP000499080"/>
    </source>
</evidence>
<name>A0A4Y2SW05_ARAVE</name>
<evidence type="ECO:0000313" key="1">
    <source>
        <dbReference type="EMBL" id="GBN92568.1"/>
    </source>
</evidence>
<dbReference type="EMBL" id="BGPR01024456">
    <property type="protein sequence ID" value="GBN92568.1"/>
    <property type="molecule type" value="Genomic_DNA"/>
</dbReference>
<comment type="caution">
    <text evidence="1">The sequence shown here is derived from an EMBL/GenBank/DDBJ whole genome shotgun (WGS) entry which is preliminary data.</text>
</comment>
<protein>
    <submittedName>
        <fullName evidence="1">Uncharacterized protein</fullName>
    </submittedName>
</protein>
<accession>A0A4Y2SW05</accession>
<dbReference type="AlphaFoldDB" id="A0A4Y2SW05"/>
<reference evidence="1 2" key="1">
    <citation type="journal article" date="2019" name="Sci. Rep.">
        <title>Orb-weaving spider Araneus ventricosus genome elucidates the spidroin gene catalogue.</title>
        <authorList>
            <person name="Kono N."/>
            <person name="Nakamura H."/>
            <person name="Ohtoshi R."/>
            <person name="Moran D.A.P."/>
            <person name="Shinohara A."/>
            <person name="Yoshida Y."/>
            <person name="Fujiwara M."/>
            <person name="Mori M."/>
            <person name="Tomita M."/>
            <person name="Arakawa K."/>
        </authorList>
    </citation>
    <scope>NUCLEOTIDE SEQUENCE [LARGE SCALE GENOMIC DNA]</scope>
</reference>
<keyword evidence="2" id="KW-1185">Reference proteome</keyword>
<organism evidence="1 2">
    <name type="scientific">Araneus ventricosus</name>
    <name type="common">Orbweaver spider</name>
    <name type="synonym">Epeira ventricosa</name>
    <dbReference type="NCBI Taxonomy" id="182803"/>
    <lineage>
        <taxon>Eukaryota</taxon>
        <taxon>Metazoa</taxon>
        <taxon>Ecdysozoa</taxon>
        <taxon>Arthropoda</taxon>
        <taxon>Chelicerata</taxon>
        <taxon>Arachnida</taxon>
        <taxon>Araneae</taxon>
        <taxon>Araneomorphae</taxon>
        <taxon>Entelegynae</taxon>
        <taxon>Araneoidea</taxon>
        <taxon>Araneidae</taxon>
        <taxon>Araneus</taxon>
    </lineage>
</organism>
<proteinExistence type="predicted"/>
<gene>
    <name evidence="1" type="ORF">AVEN_168140_1</name>
</gene>
<dbReference type="Proteomes" id="UP000499080">
    <property type="component" value="Unassembled WGS sequence"/>
</dbReference>